<protein>
    <submittedName>
        <fullName evidence="2">RNase H domain-containing protein</fullName>
    </submittedName>
</protein>
<dbReference type="EMBL" id="BPLQ01001877">
    <property type="protein sequence ID" value="GIX86325.1"/>
    <property type="molecule type" value="Genomic_DNA"/>
</dbReference>
<accession>A0AAV4NPU3</accession>
<feature type="region of interest" description="Disordered" evidence="1">
    <location>
        <begin position="1"/>
        <end position="32"/>
    </location>
</feature>
<reference evidence="2 3" key="1">
    <citation type="submission" date="2021-06" db="EMBL/GenBank/DDBJ databases">
        <title>Caerostris darwini draft genome.</title>
        <authorList>
            <person name="Kono N."/>
            <person name="Arakawa K."/>
        </authorList>
    </citation>
    <scope>NUCLEOTIDE SEQUENCE [LARGE SCALE GENOMIC DNA]</scope>
</reference>
<keyword evidence="3" id="KW-1185">Reference proteome</keyword>
<gene>
    <name evidence="2" type="primary">AVEN_169801_1</name>
    <name evidence="2" type="ORF">CDAR_590181</name>
</gene>
<name>A0AAV4NPU3_9ARAC</name>
<sequence>MPPAGFEPEAWDTKGQSASHLVTRHDRKEQAGSVRLSTGHLKTLRFFHGAKKFPVCTKYSNEETTPQHLIICVNLVCEDLLKRSICVLEVFEANELMNLV</sequence>
<comment type="caution">
    <text evidence="2">The sequence shown here is derived from an EMBL/GenBank/DDBJ whole genome shotgun (WGS) entry which is preliminary data.</text>
</comment>
<proteinExistence type="predicted"/>
<dbReference type="Proteomes" id="UP001054837">
    <property type="component" value="Unassembled WGS sequence"/>
</dbReference>
<organism evidence="2 3">
    <name type="scientific">Caerostris darwini</name>
    <dbReference type="NCBI Taxonomy" id="1538125"/>
    <lineage>
        <taxon>Eukaryota</taxon>
        <taxon>Metazoa</taxon>
        <taxon>Ecdysozoa</taxon>
        <taxon>Arthropoda</taxon>
        <taxon>Chelicerata</taxon>
        <taxon>Arachnida</taxon>
        <taxon>Araneae</taxon>
        <taxon>Araneomorphae</taxon>
        <taxon>Entelegynae</taxon>
        <taxon>Araneoidea</taxon>
        <taxon>Araneidae</taxon>
        <taxon>Caerostris</taxon>
    </lineage>
</organism>
<evidence type="ECO:0000313" key="2">
    <source>
        <dbReference type="EMBL" id="GIX86325.1"/>
    </source>
</evidence>
<evidence type="ECO:0000256" key="1">
    <source>
        <dbReference type="SAM" id="MobiDB-lite"/>
    </source>
</evidence>
<evidence type="ECO:0000313" key="3">
    <source>
        <dbReference type="Proteomes" id="UP001054837"/>
    </source>
</evidence>
<dbReference type="AlphaFoldDB" id="A0AAV4NPU3"/>